<dbReference type="PANTHER" id="PTHR33164:SF57">
    <property type="entry name" value="MARR-FAMILY TRANSCRIPTIONAL REGULATOR"/>
    <property type="match status" value="1"/>
</dbReference>
<dbReference type="RefSeq" id="WP_345377282.1">
    <property type="nucleotide sequence ID" value="NZ_BAABLM010000011.1"/>
</dbReference>
<sequence>MTMLDERQTQDASAVTDLAVLATAYVSLQRQNVRVASMVADALEIGPTDLRSIMYAAWNENLTPKQLAAYLQLTTGATTSLVDRVVSAGLLVREPHPTDRRSQMLSLTPKGRQSVDLVLATYRHAFEAALSPAEVIPAAVLIEAIAASLATAQLAV</sequence>
<gene>
    <name evidence="2" type="ORF">GCM10025780_35540</name>
</gene>
<dbReference type="SMART" id="SM00347">
    <property type="entry name" value="HTH_MARR"/>
    <property type="match status" value="1"/>
</dbReference>
<evidence type="ECO:0000313" key="3">
    <source>
        <dbReference type="Proteomes" id="UP001501295"/>
    </source>
</evidence>
<dbReference type="PROSITE" id="PS50995">
    <property type="entry name" value="HTH_MARR_2"/>
    <property type="match status" value="1"/>
</dbReference>
<feature type="domain" description="HTH marR-type" evidence="1">
    <location>
        <begin position="11"/>
        <end position="147"/>
    </location>
</feature>
<evidence type="ECO:0000259" key="1">
    <source>
        <dbReference type="PROSITE" id="PS50995"/>
    </source>
</evidence>
<name>A0ABP8WB96_9MICO</name>
<comment type="caution">
    <text evidence="2">The sequence shown here is derived from an EMBL/GenBank/DDBJ whole genome shotgun (WGS) entry which is preliminary data.</text>
</comment>
<dbReference type="PRINTS" id="PR00598">
    <property type="entry name" value="HTHMARR"/>
</dbReference>
<organism evidence="2 3">
    <name type="scientific">Frondihabitans cladoniiphilus</name>
    <dbReference type="NCBI Taxonomy" id="715785"/>
    <lineage>
        <taxon>Bacteria</taxon>
        <taxon>Bacillati</taxon>
        <taxon>Actinomycetota</taxon>
        <taxon>Actinomycetes</taxon>
        <taxon>Micrococcales</taxon>
        <taxon>Microbacteriaceae</taxon>
        <taxon>Frondihabitans</taxon>
    </lineage>
</organism>
<reference evidence="3" key="1">
    <citation type="journal article" date="2019" name="Int. J. Syst. Evol. Microbiol.">
        <title>The Global Catalogue of Microorganisms (GCM) 10K type strain sequencing project: providing services to taxonomists for standard genome sequencing and annotation.</title>
        <authorList>
            <consortium name="The Broad Institute Genomics Platform"/>
            <consortium name="The Broad Institute Genome Sequencing Center for Infectious Disease"/>
            <person name="Wu L."/>
            <person name="Ma J."/>
        </authorList>
    </citation>
    <scope>NUCLEOTIDE SEQUENCE [LARGE SCALE GENOMIC DNA]</scope>
    <source>
        <strain evidence="3">JCM 18956</strain>
    </source>
</reference>
<dbReference type="Proteomes" id="UP001501295">
    <property type="component" value="Unassembled WGS sequence"/>
</dbReference>
<keyword evidence="3" id="KW-1185">Reference proteome</keyword>
<dbReference type="Pfam" id="PF12802">
    <property type="entry name" value="MarR_2"/>
    <property type="match status" value="1"/>
</dbReference>
<dbReference type="SUPFAM" id="SSF46785">
    <property type="entry name" value="Winged helix' DNA-binding domain"/>
    <property type="match status" value="1"/>
</dbReference>
<dbReference type="InterPro" id="IPR000835">
    <property type="entry name" value="HTH_MarR-typ"/>
</dbReference>
<protein>
    <recommendedName>
        <fullName evidence="1">HTH marR-type domain-containing protein</fullName>
    </recommendedName>
</protein>
<proteinExistence type="predicted"/>
<dbReference type="EMBL" id="BAABLM010000011">
    <property type="protein sequence ID" value="GAA4685893.1"/>
    <property type="molecule type" value="Genomic_DNA"/>
</dbReference>
<dbReference type="Gene3D" id="1.10.10.10">
    <property type="entry name" value="Winged helix-like DNA-binding domain superfamily/Winged helix DNA-binding domain"/>
    <property type="match status" value="1"/>
</dbReference>
<dbReference type="InterPro" id="IPR036390">
    <property type="entry name" value="WH_DNA-bd_sf"/>
</dbReference>
<accession>A0ABP8WB96</accession>
<dbReference type="PANTHER" id="PTHR33164">
    <property type="entry name" value="TRANSCRIPTIONAL REGULATOR, MARR FAMILY"/>
    <property type="match status" value="1"/>
</dbReference>
<dbReference type="InterPro" id="IPR036388">
    <property type="entry name" value="WH-like_DNA-bd_sf"/>
</dbReference>
<evidence type="ECO:0000313" key="2">
    <source>
        <dbReference type="EMBL" id="GAA4685893.1"/>
    </source>
</evidence>
<dbReference type="InterPro" id="IPR039422">
    <property type="entry name" value="MarR/SlyA-like"/>
</dbReference>